<dbReference type="GO" id="GO:0009338">
    <property type="term" value="C:exodeoxyribonuclease V complex"/>
    <property type="evidence" value="ECO:0007669"/>
    <property type="project" value="TreeGrafter"/>
</dbReference>
<dbReference type="CDD" id="cd18809">
    <property type="entry name" value="SF1_C_RecD"/>
    <property type="match status" value="1"/>
</dbReference>
<dbReference type="InterPro" id="IPR050534">
    <property type="entry name" value="Coronavir_polyprotein_1ab"/>
</dbReference>
<dbReference type="GO" id="GO:0005524">
    <property type="term" value="F:ATP binding"/>
    <property type="evidence" value="ECO:0007669"/>
    <property type="project" value="UniProtKB-KW"/>
</dbReference>
<evidence type="ECO:0000256" key="2">
    <source>
        <dbReference type="ARBA" id="ARBA00022840"/>
    </source>
</evidence>
<evidence type="ECO:0000259" key="4">
    <source>
        <dbReference type="Pfam" id="PF14490"/>
    </source>
</evidence>
<accession>A0AAU8DW42</accession>
<keyword evidence="2" id="KW-0067">ATP-binding</keyword>
<organism evidence="5">
    <name type="scientific">Nakamurella sp. A5-74</name>
    <dbReference type="NCBI Taxonomy" id="3158264"/>
    <lineage>
        <taxon>Bacteria</taxon>
        <taxon>Bacillati</taxon>
        <taxon>Actinomycetota</taxon>
        <taxon>Actinomycetes</taxon>
        <taxon>Nakamurellales</taxon>
        <taxon>Nakamurellaceae</taxon>
        <taxon>Nakamurella</taxon>
    </lineage>
</organism>
<evidence type="ECO:0000256" key="1">
    <source>
        <dbReference type="ARBA" id="ARBA00022741"/>
    </source>
</evidence>
<dbReference type="Gene3D" id="3.40.50.300">
    <property type="entry name" value="P-loop containing nucleotide triphosphate hydrolases"/>
    <property type="match status" value="2"/>
</dbReference>
<dbReference type="Pfam" id="PF14490">
    <property type="entry name" value="HHH_RecD2"/>
    <property type="match status" value="1"/>
</dbReference>
<gene>
    <name evidence="5" type="ORF">ABLG96_10685</name>
</gene>
<dbReference type="GO" id="GO:0006310">
    <property type="term" value="P:DNA recombination"/>
    <property type="evidence" value="ECO:0007669"/>
    <property type="project" value="TreeGrafter"/>
</dbReference>
<dbReference type="PANTHER" id="PTHR43788">
    <property type="entry name" value="DNA2/NAM7 HELICASE FAMILY MEMBER"/>
    <property type="match status" value="1"/>
</dbReference>
<keyword evidence="1" id="KW-0547">Nucleotide-binding</keyword>
<evidence type="ECO:0000259" key="3">
    <source>
        <dbReference type="Pfam" id="PF13538"/>
    </source>
</evidence>
<sequence length="639" mass="66147">MTSGDPGVPDAFSEFCAAGLWPGVGPAVLTTLRQAGITSAGKVSVAGLAGLPKFTAKRADRVYTSWVGVGHLWELAQILIPLDLPARWAGRLVDQLGDGALAALQLNPWRLLVIPEATVPQADRLARQLDPTVRRDDPRRSAALIDWALARFARDGHTCAPLLVVEDALRAYGLDLAAGVDSAISSGAVAAVAAPAGDDERWIARKSLWEAEYAIAEGVQRMLLGVRTLAGARAVKAVTGELDDVQAGAVGFAAANAISVLTGGPGTGKSRTVAAIVALCARAEKELALAAPTGRAAKRLEELAGHPATTIHRLLGARPGIADFTFGADNRLEVDLVVIDEASMLDVELAAALFAALPEHCHLVIVGDPAQLPSIGPGRVLGDLIDAGSIPVTSLVKLYRQAEGGAIARLAAAVRAGELPAVDDPEHEVVVIPAAASAEAAHRVVQLVTDSIPRVFGVQGAELQVVTPVHGGPAGTQALNRELKKKLNPGSGTVRGFDVGDRVVATANHLDASPTGYANGEVGTVVSTGEKSLRVAFSTGEADISGKSLGDLLHGWAITVHRAQGSEWDAVVAVLPPEAGIMLSRPLVYTALTRARRHLSVVHAAGAAVARGVKQVGERPRRTQLGVLLAGVLAPPRPD</sequence>
<dbReference type="Gene3D" id="2.30.30.940">
    <property type="match status" value="1"/>
</dbReference>
<evidence type="ECO:0000313" key="5">
    <source>
        <dbReference type="EMBL" id="XCG65696.1"/>
    </source>
</evidence>
<dbReference type="AlphaFoldDB" id="A0AAU8DW42"/>
<feature type="domain" description="UvrD-like helicase C-terminal" evidence="3">
    <location>
        <begin position="554"/>
        <end position="602"/>
    </location>
</feature>
<dbReference type="SUPFAM" id="SSF52540">
    <property type="entry name" value="P-loop containing nucleoside triphosphate hydrolases"/>
    <property type="match status" value="1"/>
</dbReference>
<dbReference type="CDD" id="cd17933">
    <property type="entry name" value="DEXSc_RecD-like"/>
    <property type="match status" value="1"/>
</dbReference>
<dbReference type="Pfam" id="PF13245">
    <property type="entry name" value="AAA_19"/>
    <property type="match status" value="1"/>
</dbReference>
<dbReference type="EMBL" id="CP159218">
    <property type="protein sequence ID" value="XCG65696.1"/>
    <property type="molecule type" value="Genomic_DNA"/>
</dbReference>
<reference evidence="5" key="1">
    <citation type="submission" date="2024-05" db="EMBL/GenBank/DDBJ databases">
        <authorList>
            <person name="Cai S.Y."/>
            <person name="Jin L.M."/>
            <person name="Li H.R."/>
        </authorList>
    </citation>
    <scope>NUCLEOTIDE SEQUENCE</scope>
    <source>
        <strain evidence="5">A5-74</strain>
    </source>
</reference>
<feature type="domain" description="ATP-dependent RecD2 DNA helicase-like helix-hairpin-helix" evidence="4">
    <location>
        <begin position="75"/>
        <end position="159"/>
    </location>
</feature>
<protein>
    <submittedName>
        <fullName evidence="5">AAA family ATPase</fullName>
    </submittedName>
</protein>
<dbReference type="GO" id="GO:0017116">
    <property type="term" value="F:single-stranded DNA helicase activity"/>
    <property type="evidence" value="ECO:0007669"/>
    <property type="project" value="TreeGrafter"/>
</dbReference>
<proteinExistence type="predicted"/>
<dbReference type="InterPro" id="IPR027785">
    <property type="entry name" value="UvrD-like_helicase_C"/>
</dbReference>
<dbReference type="InterPro" id="IPR027417">
    <property type="entry name" value="P-loop_NTPase"/>
</dbReference>
<dbReference type="Pfam" id="PF13538">
    <property type="entry name" value="UvrD_C_2"/>
    <property type="match status" value="1"/>
</dbReference>
<dbReference type="RefSeq" id="WP_353651301.1">
    <property type="nucleotide sequence ID" value="NZ_CP159218.1"/>
</dbReference>
<name>A0AAU8DW42_9ACTN</name>
<dbReference type="PANTHER" id="PTHR43788:SF6">
    <property type="entry name" value="DNA HELICASE B"/>
    <property type="match status" value="1"/>
</dbReference>
<dbReference type="InterPro" id="IPR029493">
    <property type="entry name" value="RecD2-like_HHH"/>
</dbReference>